<dbReference type="SMART" id="SM00776">
    <property type="entry name" value="NPCBM"/>
    <property type="match status" value="1"/>
</dbReference>
<dbReference type="Pfam" id="PF08305">
    <property type="entry name" value="NPCBM"/>
    <property type="match status" value="1"/>
</dbReference>
<dbReference type="InterPro" id="IPR027414">
    <property type="entry name" value="GH95_N_dom"/>
</dbReference>
<dbReference type="EMBL" id="FWYW01000056">
    <property type="protein sequence ID" value="SMD77344.1"/>
    <property type="molecule type" value="Genomic_DNA"/>
</dbReference>
<dbReference type="InterPro" id="IPR008979">
    <property type="entry name" value="Galactose-bd-like_sf"/>
</dbReference>
<evidence type="ECO:0000313" key="3">
    <source>
        <dbReference type="Proteomes" id="UP000194422"/>
    </source>
</evidence>
<protein>
    <submittedName>
        <fullName evidence="2">NPCBM/NEW2 domain protein</fullName>
    </submittedName>
</protein>
<dbReference type="Proteomes" id="UP000194422">
    <property type="component" value="Unassembled WGS sequence"/>
</dbReference>
<dbReference type="SUPFAM" id="SSF49785">
    <property type="entry name" value="Galactose-binding domain-like"/>
    <property type="match status" value="1"/>
</dbReference>
<accession>A0A7D8H8T7</accession>
<dbReference type="InterPro" id="IPR013780">
    <property type="entry name" value="Glyco_hydro_b"/>
</dbReference>
<dbReference type="AlphaFoldDB" id="A0A7D8H8T7"/>
<sequence>MPLILPYKRIANFKERIKEVNVQKGTFYIRFSKGDGNLKLRNVLTGGLLFSTLLFSLGSTGEFSKAKATAPITIENPKPEGKKLSLWYNEPAKDWEKQALPIGNGYMGGMVFGGVQQERIQFNEKTLWTGGPSSTSEYTYGNRDGAASHLGSIREKLSKGDKSGAERESTQFLTGLQKGFGSYQNFGDIYLDFNMPDGSSFSNYRRELNLNEGISTVSYNYKGVQYNREYFASYPDRVMVMRLTASESKQLSLDVRPTSAQGGQVTSKDNKITIKGQIANNGMKYESEFKVLNEGGTLTAENGKIKVANADSLTIIMTAATDYENKYPSYKGEDPHQKVEKIMSAISNKSYEVLKYTHIKDYYSLFNRVSLNLGGEKPSVPTNELLASYSKENSKYLEELFFQYGRYLLISSSRPGTLPANLQGVWNNSNTPPWESDYHFNINLQMNYWPAEVTNLSETAEPLMDYVDSLREPGRVSAEKHFGVTGGGWTVNTMNNPFGFTAPGWGLGWGWAPSANAFIGQNLWEHYKFTDDKQYLQEKIYPILKEAAVFHSKFLVEDQNKKLVVSPCWSPELGGISNGCAFDQQLVYELFSNVIEASEVLQVDNVFRDELKAKRDKLFPPIQIGRYGQVQEWKDDIDDPGETHRHISQLVALYPGSMINHNTPEWLEAAKVTLNHRGDEGTGWSKANKINLWARLLDGDHAYKILQGQLTGSTLSNLFDTHPPFQIDGNFGATSGIAEMLIQSHTDSIQLLPALPKAWKDGSYKGLRARGAFTIDADWKNGTPTVIQVTSDHGNDVKLKSPIFNTSFTVTRVGTNTPVPFTKDGDTISFKTEAGKKYKIESMLSFDLESPSSVTAGNTVKVKANLSNFGTLKSSSGEVVVKAPESWNVKPIKVAFEGVEPGESKTIEADLSVPIDVVANKYSIEAEVTTDSGTISKSNQIEVTPAVKLISANVDPYPISSEGGSTTLKVKVQNEIKEKVTPGKIELQLPEGWNAQPLATDFQLSAGGEETYSFVITPPSQFKGVKEVEVSVKLGNAVVTSTKVQVASGGIYLSDISWVKATAGWATVQKDKSTDKNPISLLGTTGPITYKKGIGTHSKSEITYDISNSTYKRFHSYVGIDQEPGGKGGSVVFKVLLDGAEVFNSGTMYYNTPAKFVDVDLTGKKELKLVVDDAGNGNGNDHADWADAWLSFK</sequence>
<evidence type="ECO:0000259" key="1">
    <source>
        <dbReference type="SMART" id="SM00776"/>
    </source>
</evidence>
<dbReference type="PANTHER" id="PTHR31084">
    <property type="entry name" value="ALPHA-L-FUCOSIDASE 2"/>
    <property type="match status" value="1"/>
</dbReference>
<dbReference type="Gene3D" id="2.60.120.1060">
    <property type="entry name" value="NPCBM/NEW2 domain"/>
    <property type="match status" value="1"/>
</dbReference>
<proteinExistence type="predicted"/>
<evidence type="ECO:0000313" key="2">
    <source>
        <dbReference type="EMBL" id="SMD77344.1"/>
    </source>
</evidence>
<dbReference type="InterPro" id="IPR038637">
    <property type="entry name" value="NPCBM_sf"/>
</dbReference>
<reference evidence="2 3" key="1">
    <citation type="submission" date="2017-04" db="EMBL/GenBank/DDBJ databases">
        <authorList>
            <person name="Criscuolo A."/>
        </authorList>
    </citation>
    <scope>NUCLEOTIDE SEQUENCE [LARGE SCALE GENOMIC DNA]</scope>
    <source>
        <strain evidence="2">16-00174</strain>
    </source>
</reference>
<feature type="domain" description="Glycosyl hydrolase family 98 putative carbohydrate-binding module" evidence="1">
    <location>
        <begin position="1047"/>
        <end position="1192"/>
    </location>
</feature>
<dbReference type="PANTHER" id="PTHR31084:SF19">
    <property type="entry name" value="GLYCOSYL HYDROLASE FAMILY 95 N-TERMINAL DOMAIN-CONTAINING PROTEIN"/>
    <property type="match status" value="1"/>
</dbReference>
<dbReference type="InterPro" id="IPR054363">
    <property type="entry name" value="GH95_cat"/>
</dbReference>
<dbReference type="Pfam" id="PF10633">
    <property type="entry name" value="NPCBM_assoc"/>
    <property type="match status" value="2"/>
</dbReference>
<dbReference type="Gene3D" id="2.70.98.50">
    <property type="entry name" value="putative glycoside hydrolase family protein from bacillus halodurans"/>
    <property type="match status" value="1"/>
</dbReference>
<comment type="caution">
    <text evidence="2">The sequence shown here is derived from an EMBL/GenBank/DDBJ whole genome shotgun (WGS) entry which is preliminary data.</text>
</comment>
<dbReference type="InterPro" id="IPR049053">
    <property type="entry name" value="AFCA-like_C"/>
</dbReference>
<dbReference type="GO" id="GO:0004560">
    <property type="term" value="F:alpha-L-fucosidase activity"/>
    <property type="evidence" value="ECO:0007669"/>
    <property type="project" value="TreeGrafter"/>
</dbReference>
<dbReference type="InterPro" id="IPR013222">
    <property type="entry name" value="Glyco_hyd_98_carb-bd"/>
</dbReference>
<dbReference type="Gene3D" id="2.60.40.10">
    <property type="entry name" value="Immunoglobulins"/>
    <property type="match status" value="1"/>
</dbReference>
<gene>
    <name evidence="2" type="ORF">BACERE00174_01405</name>
</gene>
<dbReference type="InterPro" id="IPR008928">
    <property type="entry name" value="6-hairpin_glycosidase_sf"/>
</dbReference>
<dbReference type="InterPro" id="IPR018905">
    <property type="entry name" value="A-galactase_NEW3"/>
</dbReference>
<dbReference type="Pfam" id="PF22124">
    <property type="entry name" value="Glyco_hydro_95_cat"/>
    <property type="match status" value="1"/>
</dbReference>
<dbReference type="SUPFAM" id="SSF48208">
    <property type="entry name" value="Six-hairpin glycosidases"/>
    <property type="match status" value="1"/>
</dbReference>
<dbReference type="GO" id="GO:0005975">
    <property type="term" value="P:carbohydrate metabolic process"/>
    <property type="evidence" value="ECO:0007669"/>
    <property type="project" value="InterPro"/>
</dbReference>
<dbReference type="Pfam" id="PF14498">
    <property type="entry name" value="Glyco_hyd_65N_2"/>
    <property type="match status" value="1"/>
</dbReference>
<dbReference type="InterPro" id="IPR013783">
    <property type="entry name" value="Ig-like_fold"/>
</dbReference>
<organism evidence="2 3">
    <name type="scientific">Bacillus paranthracis</name>
    <dbReference type="NCBI Taxonomy" id="2026186"/>
    <lineage>
        <taxon>Bacteria</taxon>
        <taxon>Bacillati</taxon>
        <taxon>Bacillota</taxon>
        <taxon>Bacilli</taxon>
        <taxon>Bacillales</taxon>
        <taxon>Bacillaceae</taxon>
        <taxon>Bacillus</taxon>
        <taxon>Bacillus cereus group</taxon>
    </lineage>
</organism>
<name>A0A7D8H8T7_9BACI</name>
<dbReference type="Pfam" id="PF21307">
    <property type="entry name" value="Glyco_hydro_95_C"/>
    <property type="match status" value="1"/>
</dbReference>
<dbReference type="Gene3D" id="2.60.40.1180">
    <property type="entry name" value="Golgi alpha-mannosidase II"/>
    <property type="match status" value="1"/>
</dbReference>